<gene>
    <name evidence="2" type="ORF">RFI_01282</name>
</gene>
<dbReference type="AlphaFoldDB" id="X6PC79"/>
<name>X6PC79_RETFI</name>
<feature type="region of interest" description="Disordered" evidence="1">
    <location>
        <begin position="160"/>
        <end position="228"/>
    </location>
</feature>
<evidence type="ECO:0000313" key="2">
    <source>
        <dbReference type="EMBL" id="ETO35781.1"/>
    </source>
</evidence>
<accession>X6PC79</accession>
<proteinExistence type="predicted"/>
<organism evidence="2 3">
    <name type="scientific">Reticulomyxa filosa</name>
    <dbReference type="NCBI Taxonomy" id="46433"/>
    <lineage>
        <taxon>Eukaryota</taxon>
        <taxon>Sar</taxon>
        <taxon>Rhizaria</taxon>
        <taxon>Retaria</taxon>
        <taxon>Foraminifera</taxon>
        <taxon>Monothalamids</taxon>
        <taxon>Reticulomyxidae</taxon>
        <taxon>Reticulomyxa</taxon>
    </lineage>
</organism>
<sequence>QFPTVGLRFLALYEKYIDDGHFSAAPAQINVSWETRFACREVYVAVCNHFGITLDFDTRDDIIEPSVNEAFDGTTNWFGIGHSLRPNDTKHKYSAGSSIHSTQGQPMDEGRGTKGRTTLRETFSEQKSMSSADHHRQQLEKHHKLVVRDFSKPPNIITKTANDVGDHKTDGPRNLSLQSPHATVAKKTKVKPSKISPNSMYTPNLGRTYSQAPASPQKDLPDVQRKRAATIDQPTHDPKYKEVLFCFFFTRKKKIKIINKLSK</sequence>
<evidence type="ECO:0000313" key="3">
    <source>
        <dbReference type="Proteomes" id="UP000023152"/>
    </source>
</evidence>
<evidence type="ECO:0000256" key="1">
    <source>
        <dbReference type="SAM" id="MobiDB-lite"/>
    </source>
</evidence>
<feature type="compositionally biased region" description="Polar residues" evidence="1">
    <location>
        <begin position="95"/>
        <end position="105"/>
    </location>
</feature>
<comment type="caution">
    <text evidence="2">The sequence shown here is derived from an EMBL/GenBank/DDBJ whole genome shotgun (WGS) entry which is preliminary data.</text>
</comment>
<feature type="compositionally biased region" description="Polar residues" evidence="1">
    <location>
        <begin position="195"/>
        <end position="214"/>
    </location>
</feature>
<keyword evidence="3" id="KW-1185">Reference proteome</keyword>
<dbReference type="EMBL" id="ASPP01001298">
    <property type="protein sequence ID" value="ETO35781.1"/>
    <property type="molecule type" value="Genomic_DNA"/>
</dbReference>
<feature type="region of interest" description="Disordered" evidence="1">
    <location>
        <begin position="89"/>
        <end position="115"/>
    </location>
</feature>
<reference evidence="2 3" key="1">
    <citation type="journal article" date="2013" name="Curr. Biol.">
        <title>The Genome of the Foraminiferan Reticulomyxa filosa.</title>
        <authorList>
            <person name="Glockner G."/>
            <person name="Hulsmann N."/>
            <person name="Schleicher M."/>
            <person name="Noegel A.A."/>
            <person name="Eichinger L."/>
            <person name="Gallinger C."/>
            <person name="Pawlowski J."/>
            <person name="Sierra R."/>
            <person name="Euteneuer U."/>
            <person name="Pillet L."/>
            <person name="Moustafa A."/>
            <person name="Platzer M."/>
            <person name="Groth M."/>
            <person name="Szafranski K."/>
            <person name="Schliwa M."/>
        </authorList>
    </citation>
    <scope>NUCLEOTIDE SEQUENCE [LARGE SCALE GENOMIC DNA]</scope>
</reference>
<dbReference type="Proteomes" id="UP000023152">
    <property type="component" value="Unassembled WGS sequence"/>
</dbReference>
<protein>
    <submittedName>
        <fullName evidence="2">Uncharacterized protein</fullName>
    </submittedName>
</protein>
<feature type="non-terminal residue" evidence="2">
    <location>
        <position position="1"/>
    </location>
</feature>